<comment type="caution">
    <text evidence="2">The sequence shown here is derived from an EMBL/GenBank/DDBJ whole genome shotgun (WGS) entry which is preliminary data.</text>
</comment>
<dbReference type="InterPro" id="IPR052909">
    <property type="entry name" value="Transposase_6_like"/>
</dbReference>
<dbReference type="Pfam" id="PF13340">
    <property type="entry name" value="DUF4096"/>
    <property type="match status" value="1"/>
</dbReference>
<keyword evidence="3" id="KW-1185">Reference proteome</keyword>
<dbReference type="InterPro" id="IPR025161">
    <property type="entry name" value="IS402-like_dom"/>
</dbReference>
<sequence>MRTGASWRDLPWEYGPWQTVYGVFRRWQRDGTWPELLTRLQVSAYVAICTAGTRERAPKALFLGKGCRIG</sequence>
<organism evidence="2 3">
    <name type="scientific">Streptomyces rubiginosohelvolus</name>
    <dbReference type="NCBI Taxonomy" id="67362"/>
    <lineage>
        <taxon>Bacteria</taxon>
        <taxon>Bacillati</taxon>
        <taxon>Actinomycetota</taxon>
        <taxon>Actinomycetes</taxon>
        <taxon>Kitasatosporales</taxon>
        <taxon>Streptomycetaceae</taxon>
        <taxon>Streptomyces</taxon>
    </lineage>
</organism>
<dbReference type="Proteomes" id="UP001598352">
    <property type="component" value="Unassembled WGS sequence"/>
</dbReference>
<protein>
    <submittedName>
        <fullName evidence="2">Transposase</fullName>
    </submittedName>
</protein>
<feature type="domain" description="Insertion element IS402-like" evidence="1">
    <location>
        <begin position="1"/>
        <end position="36"/>
    </location>
</feature>
<dbReference type="RefSeq" id="WP_382769760.1">
    <property type="nucleotide sequence ID" value="NZ_JBHXKZ010000001.1"/>
</dbReference>
<dbReference type="PANTHER" id="PTHR46637">
    <property type="entry name" value="TIS1421-TRANSPOSASE PROTEIN A"/>
    <property type="match status" value="1"/>
</dbReference>
<reference evidence="2 3" key="1">
    <citation type="submission" date="2024-09" db="EMBL/GenBank/DDBJ databases">
        <title>The Natural Products Discovery Center: Release of the First 8490 Sequenced Strains for Exploring Actinobacteria Biosynthetic Diversity.</title>
        <authorList>
            <person name="Kalkreuter E."/>
            <person name="Kautsar S.A."/>
            <person name="Yang D."/>
            <person name="Bader C.D."/>
            <person name="Teijaro C.N."/>
            <person name="Fluegel L."/>
            <person name="Davis C.M."/>
            <person name="Simpson J.R."/>
            <person name="Lauterbach L."/>
            <person name="Steele A.D."/>
            <person name="Gui C."/>
            <person name="Meng S."/>
            <person name="Li G."/>
            <person name="Viehrig K."/>
            <person name="Ye F."/>
            <person name="Su P."/>
            <person name="Kiefer A.F."/>
            <person name="Nichols A."/>
            <person name="Cepeda A.J."/>
            <person name="Yan W."/>
            <person name="Fan B."/>
            <person name="Jiang Y."/>
            <person name="Adhikari A."/>
            <person name="Zheng C.-J."/>
            <person name="Schuster L."/>
            <person name="Cowan T.M."/>
            <person name="Smanski M.J."/>
            <person name="Chevrette M.G."/>
            <person name="De Carvalho L.P.S."/>
            <person name="Shen B."/>
        </authorList>
    </citation>
    <scope>NUCLEOTIDE SEQUENCE [LARGE SCALE GENOMIC DNA]</scope>
    <source>
        <strain evidence="2 3">NPDC058428</strain>
    </source>
</reference>
<name>A0ABW6ESK3_9ACTN</name>
<gene>
    <name evidence="2" type="ORF">ACFWOQ_01765</name>
</gene>
<evidence type="ECO:0000313" key="2">
    <source>
        <dbReference type="EMBL" id="MFD4821284.1"/>
    </source>
</evidence>
<evidence type="ECO:0000313" key="3">
    <source>
        <dbReference type="Proteomes" id="UP001598352"/>
    </source>
</evidence>
<evidence type="ECO:0000259" key="1">
    <source>
        <dbReference type="Pfam" id="PF13340"/>
    </source>
</evidence>
<dbReference type="EMBL" id="JBHXKZ010000001">
    <property type="protein sequence ID" value="MFD4821284.1"/>
    <property type="molecule type" value="Genomic_DNA"/>
</dbReference>
<dbReference type="PANTHER" id="PTHR46637:SF1">
    <property type="entry name" value="BLL5188 PROTEIN"/>
    <property type="match status" value="1"/>
</dbReference>
<proteinExistence type="predicted"/>
<accession>A0ABW6ESK3</accession>